<name>A0A0D2FDA9_9EURO</name>
<keyword evidence="3" id="KW-0238">DNA-binding</keyword>
<dbReference type="GO" id="GO:0008270">
    <property type="term" value="F:zinc ion binding"/>
    <property type="evidence" value="ECO:0007669"/>
    <property type="project" value="InterPro"/>
</dbReference>
<dbReference type="VEuPathDB" id="FungiDB:Z517_00005"/>
<evidence type="ECO:0000256" key="1">
    <source>
        <dbReference type="ARBA" id="ARBA00022833"/>
    </source>
</evidence>
<proteinExistence type="predicted"/>
<evidence type="ECO:0000256" key="2">
    <source>
        <dbReference type="ARBA" id="ARBA00023015"/>
    </source>
</evidence>
<protein>
    <recommendedName>
        <fullName evidence="6">Xylanolytic transcriptional activator regulatory domain-containing protein</fullName>
    </recommendedName>
</protein>
<evidence type="ECO:0000313" key="7">
    <source>
        <dbReference type="EMBL" id="KIW84617.1"/>
    </source>
</evidence>
<evidence type="ECO:0000256" key="5">
    <source>
        <dbReference type="ARBA" id="ARBA00023242"/>
    </source>
</evidence>
<dbReference type="AlphaFoldDB" id="A0A0D2FDA9"/>
<accession>A0A0D2FDA9</accession>
<dbReference type="HOGENOM" id="CLU_634656_0_0_1"/>
<dbReference type="GeneID" id="25299495"/>
<keyword evidence="5" id="KW-0539">Nucleus</keyword>
<keyword evidence="1" id="KW-0862">Zinc</keyword>
<keyword evidence="8" id="KW-1185">Reference proteome</keyword>
<evidence type="ECO:0000259" key="6">
    <source>
        <dbReference type="Pfam" id="PF04082"/>
    </source>
</evidence>
<dbReference type="PANTHER" id="PTHR47171">
    <property type="entry name" value="FARA-RELATED"/>
    <property type="match status" value="1"/>
</dbReference>
<dbReference type="Proteomes" id="UP000053029">
    <property type="component" value="Unassembled WGS sequence"/>
</dbReference>
<dbReference type="PANTHER" id="PTHR47171:SF3">
    <property type="entry name" value="FARA-RELATED"/>
    <property type="match status" value="1"/>
</dbReference>
<dbReference type="CDD" id="cd12148">
    <property type="entry name" value="fungal_TF_MHR"/>
    <property type="match status" value="1"/>
</dbReference>
<dbReference type="GO" id="GO:0003677">
    <property type="term" value="F:DNA binding"/>
    <property type="evidence" value="ECO:0007669"/>
    <property type="project" value="UniProtKB-KW"/>
</dbReference>
<dbReference type="GO" id="GO:0006351">
    <property type="term" value="P:DNA-templated transcription"/>
    <property type="evidence" value="ECO:0007669"/>
    <property type="project" value="InterPro"/>
</dbReference>
<dbReference type="InterPro" id="IPR007219">
    <property type="entry name" value="XnlR_reg_dom"/>
</dbReference>
<evidence type="ECO:0000313" key="8">
    <source>
        <dbReference type="Proteomes" id="UP000053029"/>
    </source>
</evidence>
<evidence type="ECO:0000256" key="3">
    <source>
        <dbReference type="ARBA" id="ARBA00023125"/>
    </source>
</evidence>
<dbReference type="RefSeq" id="XP_013288425.1">
    <property type="nucleotide sequence ID" value="XM_013432971.1"/>
</dbReference>
<feature type="domain" description="Xylanolytic transcriptional activator regulatory" evidence="6">
    <location>
        <begin position="329"/>
        <end position="417"/>
    </location>
</feature>
<keyword evidence="4" id="KW-0804">Transcription</keyword>
<sequence length="432" mass="48807">MLGASIGASVGPCITWDSIVLGVLKSVYITFVILQSCSPFFALLVQLHQKLRRTDRTAIASFGHVHFRDSIRVMGRLLCEWRTLLLLPVMFSPELFFPFQANINAYTFNLRTRNLNILLNTLFQFPVTAMHTITVNCAWITGAYIAQAIWLNSWNFNWKIPGPEIDCTDKADRGAMMVYLSYAAQYGMFQSLVLYVLGSFTYDPVKAAACGVLYTGETNYGKEEDVIMPVRILRRWALGTTLSCRNNGVIRIAYIGTDTANLNNLVRPHETRIHDTHRPQYLHYPIPSFHPPLPWKPTSDLLSGHYVTPGAITDLTSFPVREVCDSSVETYFTEIHPSIPIIDEADFLRSYADPKTPPLLLLFHAALLAAARVSDRPMLVWSRATATATLYRRARALFNLRYENDRLLLVQSSMLVARHTENPDTVGCNSYC</sequence>
<keyword evidence="2" id="KW-0805">Transcription regulation</keyword>
<gene>
    <name evidence="7" type="ORF">Z517_00005</name>
</gene>
<organism evidence="7 8">
    <name type="scientific">Fonsecaea pedrosoi CBS 271.37</name>
    <dbReference type="NCBI Taxonomy" id="1442368"/>
    <lineage>
        <taxon>Eukaryota</taxon>
        <taxon>Fungi</taxon>
        <taxon>Dikarya</taxon>
        <taxon>Ascomycota</taxon>
        <taxon>Pezizomycotina</taxon>
        <taxon>Eurotiomycetes</taxon>
        <taxon>Chaetothyriomycetidae</taxon>
        <taxon>Chaetothyriales</taxon>
        <taxon>Herpotrichiellaceae</taxon>
        <taxon>Fonsecaea</taxon>
    </lineage>
</organism>
<dbReference type="InterPro" id="IPR052073">
    <property type="entry name" value="Amide_Lactam_Regulators"/>
</dbReference>
<evidence type="ECO:0000256" key="4">
    <source>
        <dbReference type="ARBA" id="ARBA00023163"/>
    </source>
</evidence>
<reference evidence="7 8" key="1">
    <citation type="submission" date="2015-01" db="EMBL/GenBank/DDBJ databases">
        <title>The Genome Sequence of Fonsecaea pedrosoi CBS 271.37.</title>
        <authorList>
            <consortium name="The Broad Institute Genomics Platform"/>
            <person name="Cuomo C."/>
            <person name="de Hoog S."/>
            <person name="Gorbushina A."/>
            <person name="Stielow B."/>
            <person name="Teixiera M."/>
            <person name="Abouelleil A."/>
            <person name="Chapman S.B."/>
            <person name="Priest M."/>
            <person name="Young S.K."/>
            <person name="Wortman J."/>
            <person name="Nusbaum C."/>
            <person name="Birren B."/>
        </authorList>
    </citation>
    <scope>NUCLEOTIDE SEQUENCE [LARGE SCALE GENOMIC DNA]</scope>
    <source>
        <strain evidence="7 8">CBS 271.37</strain>
    </source>
</reference>
<dbReference type="EMBL" id="KN846969">
    <property type="protein sequence ID" value="KIW84617.1"/>
    <property type="molecule type" value="Genomic_DNA"/>
</dbReference>
<dbReference type="Pfam" id="PF04082">
    <property type="entry name" value="Fungal_trans"/>
    <property type="match status" value="1"/>
</dbReference>